<proteinExistence type="predicted"/>
<comment type="caution">
    <text evidence="2">The sequence shown here is derived from an EMBL/GenBank/DDBJ whole genome shotgun (WGS) entry which is preliminary data.</text>
</comment>
<evidence type="ECO:0000256" key="1">
    <source>
        <dbReference type="SAM" id="MobiDB-lite"/>
    </source>
</evidence>
<name>A0ABV5RTK3_9ACTN</name>
<feature type="region of interest" description="Disordered" evidence="1">
    <location>
        <begin position="1"/>
        <end position="45"/>
    </location>
</feature>
<dbReference type="InterPro" id="IPR014729">
    <property type="entry name" value="Rossmann-like_a/b/a_fold"/>
</dbReference>
<dbReference type="RefSeq" id="WP_344987546.1">
    <property type="nucleotide sequence ID" value="NZ_BAAAXV010000001.1"/>
</dbReference>
<evidence type="ECO:0000313" key="2">
    <source>
        <dbReference type="EMBL" id="MFB9622742.1"/>
    </source>
</evidence>
<sequence>MARQSGGTFVLRVEDTDTARNRPKWTQGNHRRLGGDRDQHRRSGLRVPVFPVGQCRPAPESVLRLYRPAGRTTATALASSSRADRVRAPGGMTGSAVSGGWSTSGGGRCGSVRRMGGETVVEDLVRGQLIFPSSARASPDSMRS</sequence>
<dbReference type="EMBL" id="JBHMBW010000003">
    <property type="protein sequence ID" value="MFB9622742.1"/>
    <property type="molecule type" value="Genomic_DNA"/>
</dbReference>
<organism evidence="2 3">
    <name type="scientific">Nonomuraea helvata</name>
    <dbReference type="NCBI Taxonomy" id="37484"/>
    <lineage>
        <taxon>Bacteria</taxon>
        <taxon>Bacillati</taxon>
        <taxon>Actinomycetota</taxon>
        <taxon>Actinomycetes</taxon>
        <taxon>Streptosporangiales</taxon>
        <taxon>Streptosporangiaceae</taxon>
        <taxon>Nonomuraea</taxon>
    </lineage>
</organism>
<dbReference type="Proteomes" id="UP001589532">
    <property type="component" value="Unassembled WGS sequence"/>
</dbReference>
<keyword evidence="3" id="KW-1185">Reference proteome</keyword>
<feature type="region of interest" description="Disordered" evidence="1">
    <location>
        <begin position="76"/>
        <end position="113"/>
    </location>
</feature>
<accession>A0ABV5RTK3</accession>
<dbReference type="Gene3D" id="3.40.50.620">
    <property type="entry name" value="HUPs"/>
    <property type="match status" value="1"/>
</dbReference>
<reference evidence="2 3" key="1">
    <citation type="submission" date="2024-09" db="EMBL/GenBank/DDBJ databases">
        <authorList>
            <person name="Sun Q."/>
            <person name="Mori K."/>
        </authorList>
    </citation>
    <scope>NUCLEOTIDE SEQUENCE [LARGE SCALE GENOMIC DNA]</scope>
    <source>
        <strain evidence="2 3">JCM 3143</strain>
    </source>
</reference>
<evidence type="ECO:0000313" key="3">
    <source>
        <dbReference type="Proteomes" id="UP001589532"/>
    </source>
</evidence>
<protein>
    <submittedName>
        <fullName evidence="2">Uncharacterized protein</fullName>
    </submittedName>
</protein>
<gene>
    <name evidence="2" type="ORF">ACFFSA_06595</name>
</gene>